<sequence length="123" mass="13691">MQEPSAKAVSFYRLGAEYGAVNFEKCLSMYIVRLNNSQASPASVCDLVSTLCLGFQKVPVYHKVKFWESDFSQYRHASDEYNVIHVTPAHSDKRGNIIPGQFDTVLVNLGNGVPVGITSEYQL</sequence>
<dbReference type="KEGG" id="pco:PHACADRAFT_33048"/>
<proteinExistence type="predicted"/>
<protein>
    <submittedName>
        <fullName evidence="1">Uncharacterized protein</fullName>
    </submittedName>
</protein>
<keyword evidence="2" id="KW-1185">Reference proteome</keyword>
<dbReference type="AlphaFoldDB" id="K5VGC7"/>
<evidence type="ECO:0000313" key="1">
    <source>
        <dbReference type="EMBL" id="EKM50268.1"/>
    </source>
</evidence>
<dbReference type="HOGENOM" id="CLU_2102672_0_0_1"/>
<dbReference type="RefSeq" id="XP_007401111.1">
    <property type="nucleotide sequence ID" value="XM_007401049.1"/>
</dbReference>
<accession>K5VGC7</accession>
<dbReference type="OrthoDB" id="2802053at2759"/>
<reference evidence="1 2" key="1">
    <citation type="journal article" date="2012" name="BMC Genomics">
        <title>Comparative genomics of the white-rot fungi, Phanerochaete carnosa and P. chrysosporium, to elucidate the genetic basis of the distinct wood types they colonize.</title>
        <authorList>
            <person name="Suzuki H."/>
            <person name="MacDonald J."/>
            <person name="Syed K."/>
            <person name="Salamov A."/>
            <person name="Hori C."/>
            <person name="Aerts A."/>
            <person name="Henrissat B."/>
            <person name="Wiebenga A."/>
            <person name="vanKuyk P.A."/>
            <person name="Barry K."/>
            <person name="Lindquist E."/>
            <person name="LaButti K."/>
            <person name="Lapidus A."/>
            <person name="Lucas S."/>
            <person name="Coutinho P."/>
            <person name="Gong Y."/>
            <person name="Samejima M."/>
            <person name="Mahadevan R."/>
            <person name="Abou-Zaid M."/>
            <person name="de Vries R.P."/>
            <person name="Igarashi K."/>
            <person name="Yadav J.S."/>
            <person name="Grigoriev I.V."/>
            <person name="Master E.R."/>
        </authorList>
    </citation>
    <scope>NUCLEOTIDE SEQUENCE [LARGE SCALE GENOMIC DNA]</scope>
    <source>
        <strain evidence="1 2">HHB-10118-sp</strain>
    </source>
</reference>
<gene>
    <name evidence="1" type="ORF">PHACADRAFT_33048</name>
</gene>
<dbReference type="GeneID" id="18919760"/>
<evidence type="ECO:0000313" key="2">
    <source>
        <dbReference type="Proteomes" id="UP000008370"/>
    </source>
</evidence>
<dbReference type="STRING" id="650164.K5VGC7"/>
<organism evidence="1 2">
    <name type="scientific">Phanerochaete carnosa (strain HHB-10118-sp)</name>
    <name type="common">White-rot fungus</name>
    <name type="synonym">Peniophora carnosa</name>
    <dbReference type="NCBI Taxonomy" id="650164"/>
    <lineage>
        <taxon>Eukaryota</taxon>
        <taxon>Fungi</taxon>
        <taxon>Dikarya</taxon>
        <taxon>Basidiomycota</taxon>
        <taxon>Agaricomycotina</taxon>
        <taxon>Agaricomycetes</taxon>
        <taxon>Polyporales</taxon>
        <taxon>Phanerochaetaceae</taxon>
        <taxon>Phanerochaete</taxon>
    </lineage>
</organism>
<dbReference type="InParanoid" id="K5VGC7"/>
<dbReference type="EMBL" id="JH930479">
    <property type="protein sequence ID" value="EKM50268.1"/>
    <property type="molecule type" value="Genomic_DNA"/>
</dbReference>
<name>K5VGC7_PHACS</name>
<dbReference type="Proteomes" id="UP000008370">
    <property type="component" value="Unassembled WGS sequence"/>
</dbReference>